<dbReference type="HOGENOM" id="CLU_1300148_0_0_1"/>
<feature type="region of interest" description="Disordered" evidence="1">
    <location>
        <begin position="1"/>
        <end position="22"/>
    </location>
</feature>
<gene>
    <name evidence="3" type="ORF">M404DRAFT_10705</name>
</gene>
<evidence type="ECO:0000259" key="2">
    <source>
        <dbReference type="Pfam" id="PF08283"/>
    </source>
</evidence>
<evidence type="ECO:0000313" key="3">
    <source>
        <dbReference type="EMBL" id="KIN97686.1"/>
    </source>
</evidence>
<proteinExistence type="predicted"/>
<dbReference type="GO" id="GO:0016888">
    <property type="term" value="F:DNA endonuclease activity, producing 5'-phosphomonoesters"/>
    <property type="evidence" value="ECO:0007669"/>
    <property type="project" value="InterPro"/>
</dbReference>
<dbReference type="SUPFAM" id="SSF52540">
    <property type="entry name" value="P-loop containing nucleoside triphosphate hydrolases"/>
    <property type="match status" value="1"/>
</dbReference>
<protein>
    <recommendedName>
        <fullName evidence="2">Geminivirus AL1 replication-associated protein central domain-containing protein</fullName>
    </recommendedName>
</protein>
<dbReference type="Proteomes" id="UP000054217">
    <property type="component" value="Unassembled WGS sequence"/>
</dbReference>
<dbReference type="InterPro" id="IPR027417">
    <property type="entry name" value="P-loop_NTPase"/>
</dbReference>
<evidence type="ECO:0000313" key="4">
    <source>
        <dbReference type="Proteomes" id="UP000054217"/>
    </source>
</evidence>
<name>A0A0C3JJC0_PISTI</name>
<dbReference type="OrthoDB" id="2977716at2759"/>
<feature type="domain" description="Geminivirus AL1 replication-associated protein central" evidence="2">
    <location>
        <begin position="65"/>
        <end position="161"/>
    </location>
</feature>
<accession>A0A0C3JJC0</accession>
<evidence type="ECO:0000256" key="1">
    <source>
        <dbReference type="SAM" id="MobiDB-lite"/>
    </source>
</evidence>
<reference evidence="3 4" key="1">
    <citation type="submission" date="2014-04" db="EMBL/GenBank/DDBJ databases">
        <authorList>
            <consortium name="DOE Joint Genome Institute"/>
            <person name="Kuo A."/>
            <person name="Kohler A."/>
            <person name="Costa M.D."/>
            <person name="Nagy L.G."/>
            <person name="Floudas D."/>
            <person name="Copeland A."/>
            <person name="Barry K.W."/>
            <person name="Cichocki N."/>
            <person name="Veneault-Fourrey C."/>
            <person name="LaButti K."/>
            <person name="Lindquist E.A."/>
            <person name="Lipzen A."/>
            <person name="Lundell T."/>
            <person name="Morin E."/>
            <person name="Murat C."/>
            <person name="Sun H."/>
            <person name="Tunlid A."/>
            <person name="Henrissat B."/>
            <person name="Grigoriev I.V."/>
            <person name="Hibbett D.S."/>
            <person name="Martin F."/>
            <person name="Nordberg H.P."/>
            <person name="Cantor M.N."/>
            <person name="Hua S.X."/>
        </authorList>
    </citation>
    <scope>NUCLEOTIDE SEQUENCE [LARGE SCALE GENOMIC DNA]</scope>
    <source>
        <strain evidence="3 4">Marx 270</strain>
    </source>
</reference>
<organism evidence="3 4">
    <name type="scientific">Pisolithus tinctorius Marx 270</name>
    <dbReference type="NCBI Taxonomy" id="870435"/>
    <lineage>
        <taxon>Eukaryota</taxon>
        <taxon>Fungi</taxon>
        <taxon>Dikarya</taxon>
        <taxon>Basidiomycota</taxon>
        <taxon>Agaricomycotina</taxon>
        <taxon>Agaricomycetes</taxon>
        <taxon>Agaricomycetidae</taxon>
        <taxon>Boletales</taxon>
        <taxon>Sclerodermatineae</taxon>
        <taxon>Pisolithaceae</taxon>
        <taxon>Pisolithus</taxon>
    </lineage>
</organism>
<sequence>MEGGSGIPPGLVGNTGMSSSSSTRLKSHQDLLTWWEYIHKEERVEVFRPWQGPSGNAEVQDLKEGKHDEHFIYICSATSRDDFEDHAKELTPYDWIIHHDKFMSFVDKQWKVPKPAYKLQWMEFPCLPAVMAEWASGEMKNPDQLKTLCMWGPSWTGKTEWARSLVLHIYMNGQLNATKLFELDDDQEPKYMVLNDMDIDHFWSVKEFFSAQ</sequence>
<dbReference type="Pfam" id="PF08283">
    <property type="entry name" value="Gemini_AL1_M"/>
    <property type="match status" value="1"/>
</dbReference>
<keyword evidence="4" id="KW-1185">Reference proteome</keyword>
<dbReference type="InParanoid" id="A0A0C3JJC0"/>
<dbReference type="EMBL" id="KN832025">
    <property type="protein sequence ID" value="KIN97686.1"/>
    <property type="molecule type" value="Genomic_DNA"/>
</dbReference>
<dbReference type="InterPro" id="IPR022692">
    <property type="entry name" value="Gemini_AL1_REP_central"/>
</dbReference>
<dbReference type="AlphaFoldDB" id="A0A0C3JJC0"/>
<reference evidence="4" key="2">
    <citation type="submission" date="2015-01" db="EMBL/GenBank/DDBJ databases">
        <title>Evolutionary Origins and Diversification of the Mycorrhizal Mutualists.</title>
        <authorList>
            <consortium name="DOE Joint Genome Institute"/>
            <consortium name="Mycorrhizal Genomics Consortium"/>
            <person name="Kohler A."/>
            <person name="Kuo A."/>
            <person name="Nagy L.G."/>
            <person name="Floudas D."/>
            <person name="Copeland A."/>
            <person name="Barry K.W."/>
            <person name="Cichocki N."/>
            <person name="Veneault-Fourrey C."/>
            <person name="LaButti K."/>
            <person name="Lindquist E.A."/>
            <person name="Lipzen A."/>
            <person name="Lundell T."/>
            <person name="Morin E."/>
            <person name="Murat C."/>
            <person name="Riley R."/>
            <person name="Ohm R."/>
            <person name="Sun H."/>
            <person name="Tunlid A."/>
            <person name="Henrissat B."/>
            <person name="Grigoriev I.V."/>
            <person name="Hibbett D.S."/>
            <person name="Martin F."/>
        </authorList>
    </citation>
    <scope>NUCLEOTIDE SEQUENCE [LARGE SCALE GENOMIC DNA]</scope>
    <source>
        <strain evidence="4">Marx 270</strain>
    </source>
</reference>